<comment type="caution">
    <text evidence="2">The sequence shown here is derived from an EMBL/GenBank/DDBJ whole genome shotgun (WGS) entry which is preliminary data.</text>
</comment>
<dbReference type="EMBL" id="CAJNJA010063498">
    <property type="protein sequence ID" value="CAE7879581.1"/>
    <property type="molecule type" value="Genomic_DNA"/>
</dbReference>
<dbReference type="Gene3D" id="3.40.50.11350">
    <property type="match status" value="1"/>
</dbReference>
<keyword evidence="1" id="KW-1133">Transmembrane helix</keyword>
<reference evidence="2" key="1">
    <citation type="submission" date="2021-02" db="EMBL/GenBank/DDBJ databases">
        <authorList>
            <person name="Dougan E. K."/>
            <person name="Rhodes N."/>
            <person name="Thang M."/>
            <person name="Chan C."/>
        </authorList>
    </citation>
    <scope>NUCLEOTIDE SEQUENCE</scope>
</reference>
<protein>
    <submittedName>
        <fullName evidence="2">Kmo protein</fullName>
    </submittedName>
</protein>
<evidence type="ECO:0000256" key="1">
    <source>
        <dbReference type="SAM" id="Phobius"/>
    </source>
</evidence>
<feature type="transmembrane region" description="Helical" evidence="1">
    <location>
        <begin position="697"/>
        <end position="717"/>
    </location>
</feature>
<feature type="transmembrane region" description="Helical" evidence="1">
    <location>
        <begin position="927"/>
        <end position="946"/>
    </location>
</feature>
<feature type="transmembrane region" description="Helical" evidence="1">
    <location>
        <begin position="1048"/>
        <end position="1067"/>
    </location>
</feature>
<dbReference type="OrthoDB" id="10053569at2759"/>
<feature type="transmembrane region" description="Helical" evidence="1">
    <location>
        <begin position="958"/>
        <end position="984"/>
    </location>
</feature>
<name>A0A813AT87_9DINO</name>
<keyword evidence="1" id="KW-0472">Membrane</keyword>
<dbReference type="AlphaFoldDB" id="A0A813AT87"/>
<feature type="transmembrane region" description="Helical" evidence="1">
    <location>
        <begin position="592"/>
        <end position="613"/>
    </location>
</feature>
<keyword evidence="3" id="KW-1185">Reference proteome</keyword>
<gene>
    <name evidence="2" type="primary">kmo</name>
    <name evidence="2" type="ORF">SNEC2469_LOCUS28831</name>
</gene>
<accession>A0A813AT87</accession>
<feature type="transmembrane region" description="Helical" evidence="1">
    <location>
        <begin position="897"/>
        <end position="921"/>
    </location>
</feature>
<proteinExistence type="predicted"/>
<sequence>MLHQHLSDVPCYCLACVKAWAISTSSEPLGLQAVLDYVAPYWEVVYEGNESAAEHAEELYFTYLYNVTAESREAAVLQACWHGLATGANSEQPLLCDTASKAFLSVTLPRLTELCDPRFEGDYSAVLVTYHDNGLFANILQLLDALLLAKPGAPVLVDWQRKGGEGHFQYGRIGFDLFEHLFSRTQRCRSWGKYSADRRLQSSSYNMNKRVSILFMNMLRGLIWSVPPKDFQALRVGYHRAMQGALTISPLISRRVREVTETWPERARVVGVHKRLGTNEVAACQLAQRNPPPEEYLEAAKALLQQTPPGVQQVLYLATDEVQTVEVFRKALPPGSQIQLCCRDGVKRSRGGVRPDGIDNEVHRSPCEAVDAEDALVDAMCLSKCTDLVCIDSNLSIFVSMLNPRIHIHAMSDAVPPGWEERANYPREPVHSSYRVAWNPGLFLSAFPSTAAEIVGQVLFDQIVRATGRYWEGWVELENGGWARWSPCEEYPVVSFWFQRVKGVIHVEQVATRAAGLLVAAKEETAGCENLSRAIAISLLPSRDARAYGAKLLPSDAARQDELEGRRKRLLEGIPILSENRSVSGCQRFCLAILRAIIFVAATVGLLWLQIWLSETNVETFRETSIHKRAILGENGTIKDTSDEACPVYVELQDPWAYHLAKLGSLQINIVPHGRFADDLPTIQWYASEEVYRNRDVYLLFSMGARALNPAVVSIGLEEAMSTERYMTALQEAFSRNLLNPLEQESVKGTMFVHASEGKQWVDGGWTDVVVSEDWLAISGLAFGLLLLLCFTVLKWIWKEVNHDWKLNCDVWVAQHEYLWERAKRSKIFAVDSHTLTEAEMEAALAKKTPKDKDDSDDLELSFQDRVVMCSPFFVLDNFLANAYSCEEQVGLSVASAILHAVAFSAVCLLPSYACCLMPAWGPSFHVIASAYGLCIILLGPFYYFSFGNITVRFALSVLQIACLAFWTVLTVAYLVSAIIYLSAISAVNEDLIPDALSPLATIVAYVAVITVRLKDLQQHYMEILKGKKSKGFIISQIQRLGFSTGEIVILVLEGVAALLGLLILQLRVRNAYAGPGMHGNLLSSAILPSYAVVHSVVQLRKSSNSDAASNVDEVTGAITDIF</sequence>
<evidence type="ECO:0000313" key="3">
    <source>
        <dbReference type="Proteomes" id="UP000601435"/>
    </source>
</evidence>
<organism evidence="2 3">
    <name type="scientific">Symbiodinium necroappetens</name>
    <dbReference type="NCBI Taxonomy" id="1628268"/>
    <lineage>
        <taxon>Eukaryota</taxon>
        <taxon>Sar</taxon>
        <taxon>Alveolata</taxon>
        <taxon>Dinophyceae</taxon>
        <taxon>Suessiales</taxon>
        <taxon>Symbiodiniaceae</taxon>
        <taxon>Symbiodinium</taxon>
    </lineage>
</organism>
<evidence type="ECO:0000313" key="2">
    <source>
        <dbReference type="EMBL" id="CAE7879581.1"/>
    </source>
</evidence>
<dbReference type="Proteomes" id="UP000601435">
    <property type="component" value="Unassembled WGS sequence"/>
</dbReference>
<feature type="transmembrane region" description="Helical" evidence="1">
    <location>
        <begin position="775"/>
        <end position="798"/>
    </location>
</feature>
<keyword evidence="1" id="KW-0812">Transmembrane</keyword>